<dbReference type="PANTHER" id="PTHR24061">
    <property type="entry name" value="CALCIUM-SENSING RECEPTOR-RELATED"/>
    <property type="match status" value="1"/>
</dbReference>
<evidence type="ECO:0000256" key="7">
    <source>
        <dbReference type="ARBA" id="ARBA00023136"/>
    </source>
</evidence>
<name>A0A673J567_9TELE</name>
<evidence type="ECO:0000256" key="8">
    <source>
        <dbReference type="ARBA" id="ARBA00023170"/>
    </source>
</evidence>
<evidence type="ECO:0000256" key="12">
    <source>
        <dbReference type="SAM" id="Phobius"/>
    </source>
</evidence>
<dbReference type="GO" id="GO:0004930">
    <property type="term" value="F:G protein-coupled receptor activity"/>
    <property type="evidence" value="ECO:0007669"/>
    <property type="project" value="UniProtKB-KW"/>
</dbReference>
<dbReference type="InterPro" id="IPR000068">
    <property type="entry name" value="GPCR_3_Ca_sens_rcpt-rel"/>
</dbReference>
<evidence type="ECO:0000256" key="10">
    <source>
        <dbReference type="ARBA" id="ARBA00023224"/>
    </source>
</evidence>
<proteinExistence type="predicted"/>
<dbReference type="PROSITE" id="PS50259">
    <property type="entry name" value="G_PROTEIN_RECEP_F3_4"/>
    <property type="match status" value="1"/>
</dbReference>
<dbReference type="GO" id="GO:0050917">
    <property type="term" value="P:sensory perception of umami taste"/>
    <property type="evidence" value="ECO:0007669"/>
    <property type="project" value="TreeGrafter"/>
</dbReference>
<feature type="transmembrane region" description="Helical" evidence="12">
    <location>
        <begin position="652"/>
        <end position="674"/>
    </location>
</feature>
<evidence type="ECO:0000256" key="5">
    <source>
        <dbReference type="ARBA" id="ARBA00022989"/>
    </source>
</evidence>
<feature type="signal peptide" evidence="13">
    <location>
        <begin position="1"/>
        <end position="19"/>
    </location>
</feature>
<reference evidence="15" key="1">
    <citation type="submission" date="2025-08" db="UniProtKB">
        <authorList>
            <consortium name="Ensembl"/>
        </authorList>
    </citation>
    <scope>IDENTIFICATION</scope>
</reference>
<reference evidence="15" key="2">
    <citation type="submission" date="2025-09" db="UniProtKB">
        <authorList>
            <consortium name="Ensembl"/>
        </authorList>
    </citation>
    <scope>IDENTIFICATION</scope>
</reference>
<dbReference type="InterPro" id="IPR028082">
    <property type="entry name" value="Peripla_BP_I"/>
</dbReference>
<keyword evidence="9" id="KW-0325">Glycoprotein</keyword>
<evidence type="ECO:0000259" key="14">
    <source>
        <dbReference type="PROSITE" id="PS50259"/>
    </source>
</evidence>
<dbReference type="GO" id="GO:0050916">
    <property type="term" value="P:sensory perception of sweet taste"/>
    <property type="evidence" value="ECO:0007669"/>
    <property type="project" value="TreeGrafter"/>
</dbReference>
<dbReference type="InterPro" id="IPR017978">
    <property type="entry name" value="GPCR_3_C"/>
</dbReference>
<dbReference type="Proteomes" id="UP000472270">
    <property type="component" value="Unassembled WGS sequence"/>
</dbReference>
<dbReference type="Pfam" id="PF01094">
    <property type="entry name" value="ANF_receptor"/>
    <property type="match status" value="1"/>
</dbReference>
<keyword evidence="6" id="KW-0297">G-protein coupled receptor</keyword>
<keyword evidence="3 12" id="KW-0812">Transmembrane</keyword>
<evidence type="ECO:0000256" key="3">
    <source>
        <dbReference type="ARBA" id="ARBA00022692"/>
    </source>
</evidence>
<dbReference type="InterPro" id="IPR001828">
    <property type="entry name" value="ANF_lig-bd_rcpt"/>
</dbReference>
<keyword evidence="7 12" id="KW-0472">Membrane</keyword>
<dbReference type="SUPFAM" id="SSF53822">
    <property type="entry name" value="Periplasmic binding protein-like I"/>
    <property type="match status" value="1"/>
</dbReference>
<evidence type="ECO:0000313" key="15">
    <source>
        <dbReference type="Ensembl" id="ENSSRHP00000045161.1"/>
    </source>
</evidence>
<dbReference type="PRINTS" id="PR00248">
    <property type="entry name" value="GPCRMGR"/>
</dbReference>
<evidence type="ECO:0000256" key="2">
    <source>
        <dbReference type="ARBA" id="ARBA00022475"/>
    </source>
</evidence>
<sequence>MAKEWTLLVLCGILGSGLSAKPSWFKNISADLFKSPGDILVGGLFPINELTSDLSKRVKPDDLECNRISTYGLSLTLAMKFSLDEINSKENLLPGITLGFESYDTCMQPAVVMRPVLQLLTKESTEELDVTCNYTDYKPRVIAIIGPSNSELVPVIGKLIGFFLIPLISYGATSDMFSDKETFPSFMRTVPSDRWQVVAIVQLLKQFGWNWVSVVGSDDEYGQKGQQQFSSMANEESICVAYQGLIPVYSDPVQAVNEILNRIVDAKVGVVVVFSLSNPARNFFIEVIKRNMTGVWVASTAWALNELVSTLPGINSIGTVLAFADITRPLDLFTPYIRELFTKMEGTQIPQQPDTEISPLDNPCTRCSYLSQANVSMVEIKLVQRSVFSVYTAVYCVAHALHDLLGCNATHCALNPKTDNVYPWQLLRSLQKVSVDLEGVNFKFDKEGNPSFGYDVMQWNFNDTTVLFDVIGYFYQNLTINENNITWHTKNANKEICTLKNKGSLLASVVPQRTFTIHETRERTDKSWPPVVLSLLSPEIKPNLTTAFRQESVRFLIKTKRSHFLIQLLYTLSSFIYQIVCITEFPEKSSDQLENIRGRGSLFVILGCCGVQAGLCGWYAQEAPSLTKYVASLEVTYVKTFLRCPVEPMLNFGLMLGFNVMLALVSFMATFMALKPPGQYNLARDITISSLSYCVMWVMFIPIYTSLNDKDKSIAQVGISLLSNIGLVAAYFFPKCQLLVKHPELNTDDHFRTFLEGVPPTPPEES</sequence>
<dbReference type="Gene3D" id="3.40.50.2300">
    <property type="match status" value="2"/>
</dbReference>
<feature type="domain" description="G-protein coupled receptors family 3 profile" evidence="14">
    <location>
        <begin position="618"/>
        <end position="755"/>
    </location>
</feature>
<keyword evidence="5 12" id="KW-1133">Transmembrane helix</keyword>
<keyword evidence="8" id="KW-0675">Receptor</keyword>
<dbReference type="GO" id="GO:0005886">
    <property type="term" value="C:plasma membrane"/>
    <property type="evidence" value="ECO:0007669"/>
    <property type="project" value="UniProtKB-SubCell"/>
</dbReference>
<comment type="subcellular location">
    <subcellularLocation>
        <location evidence="1">Cell membrane</location>
        <topology evidence="1">Multi-pass membrane protein</topology>
    </subcellularLocation>
</comment>
<keyword evidence="2" id="KW-1003">Cell membrane</keyword>
<dbReference type="InterPro" id="IPR000337">
    <property type="entry name" value="GPCR_3"/>
</dbReference>
<protein>
    <recommendedName>
        <fullName evidence="11">Taste receptor type 1 member 3</fullName>
    </recommendedName>
</protein>
<dbReference type="Ensembl" id="ENSSRHT00000046427.1">
    <property type="protein sequence ID" value="ENSSRHP00000045161.1"/>
    <property type="gene ID" value="ENSSRHG00000022757.1"/>
</dbReference>
<dbReference type="FunFam" id="3.40.50.2300:FF:000016">
    <property type="entry name" value="Taste 1 receptor member 2"/>
    <property type="match status" value="1"/>
</dbReference>
<evidence type="ECO:0000256" key="11">
    <source>
        <dbReference type="ARBA" id="ARBA00040705"/>
    </source>
</evidence>
<evidence type="ECO:0000256" key="9">
    <source>
        <dbReference type="ARBA" id="ARBA00023180"/>
    </source>
</evidence>
<dbReference type="Pfam" id="PF00003">
    <property type="entry name" value="7tm_3"/>
    <property type="match status" value="1"/>
</dbReference>
<evidence type="ECO:0000256" key="4">
    <source>
        <dbReference type="ARBA" id="ARBA00022729"/>
    </source>
</evidence>
<evidence type="ECO:0000313" key="16">
    <source>
        <dbReference type="Proteomes" id="UP000472270"/>
    </source>
</evidence>
<organism evidence="15 16">
    <name type="scientific">Sinocyclocheilus rhinocerous</name>
    <dbReference type="NCBI Taxonomy" id="307959"/>
    <lineage>
        <taxon>Eukaryota</taxon>
        <taxon>Metazoa</taxon>
        <taxon>Chordata</taxon>
        <taxon>Craniata</taxon>
        <taxon>Vertebrata</taxon>
        <taxon>Euteleostomi</taxon>
        <taxon>Actinopterygii</taxon>
        <taxon>Neopterygii</taxon>
        <taxon>Teleostei</taxon>
        <taxon>Ostariophysi</taxon>
        <taxon>Cypriniformes</taxon>
        <taxon>Cyprinidae</taxon>
        <taxon>Cyprininae</taxon>
        <taxon>Sinocyclocheilus</taxon>
    </lineage>
</organism>
<keyword evidence="16" id="KW-1185">Reference proteome</keyword>
<evidence type="ECO:0000256" key="13">
    <source>
        <dbReference type="SAM" id="SignalP"/>
    </source>
</evidence>
<feature type="transmembrane region" description="Helical" evidence="12">
    <location>
        <begin position="602"/>
        <end position="620"/>
    </location>
</feature>
<feature type="chain" id="PRO_5025540413" description="Taste receptor type 1 member 3" evidence="13">
    <location>
        <begin position="20"/>
        <end position="766"/>
    </location>
</feature>
<dbReference type="PANTHER" id="PTHR24061:SF435">
    <property type="entry name" value="TASTE RECEPTOR TYPE 1 MEMBER 3"/>
    <property type="match status" value="1"/>
</dbReference>
<evidence type="ECO:0000256" key="1">
    <source>
        <dbReference type="ARBA" id="ARBA00004651"/>
    </source>
</evidence>
<dbReference type="PRINTS" id="PR00592">
    <property type="entry name" value="CASENSINGR"/>
</dbReference>
<dbReference type="CDD" id="cd06363">
    <property type="entry name" value="PBP1_taste_receptor"/>
    <property type="match status" value="1"/>
</dbReference>
<feature type="transmembrane region" description="Helical" evidence="12">
    <location>
        <begin position="686"/>
        <end position="707"/>
    </location>
</feature>
<dbReference type="AlphaFoldDB" id="A0A673J567"/>
<evidence type="ECO:0000256" key="6">
    <source>
        <dbReference type="ARBA" id="ARBA00023040"/>
    </source>
</evidence>
<feature type="transmembrane region" description="Helical" evidence="12">
    <location>
        <begin position="713"/>
        <end position="733"/>
    </location>
</feature>
<feature type="transmembrane region" description="Helical" evidence="12">
    <location>
        <begin position="564"/>
        <end position="582"/>
    </location>
</feature>
<keyword evidence="10" id="KW-0807">Transducer</keyword>
<keyword evidence="4 13" id="KW-0732">Signal</keyword>
<accession>A0A673J567</accession>
<gene>
    <name evidence="15" type="primary">LOC107756617</name>
</gene>